<accession>A0ABU1AJZ2</accession>
<dbReference type="Proteomes" id="UP001243717">
    <property type="component" value="Unassembled WGS sequence"/>
</dbReference>
<dbReference type="InterPro" id="IPR035069">
    <property type="entry name" value="TTHA1013/TTHA0281-like"/>
</dbReference>
<evidence type="ECO:0000313" key="2">
    <source>
        <dbReference type="EMBL" id="MDQ8195132.1"/>
    </source>
</evidence>
<dbReference type="InterPro" id="IPR051404">
    <property type="entry name" value="TA_system_antitoxin"/>
</dbReference>
<name>A0ABU1AJZ2_9BACT</name>
<evidence type="ECO:0000259" key="1">
    <source>
        <dbReference type="Pfam" id="PF15919"/>
    </source>
</evidence>
<protein>
    <submittedName>
        <fullName evidence="2">Type II toxin-antitoxin system HicB family antitoxin</fullName>
    </submittedName>
</protein>
<dbReference type="Gene3D" id="1.10.1220.10">
    <property type="entry name" value="Met repressor-like"/>
    <property type="match status" value="1"/>
</dbReference>
<dbReference type="SUPFAM" id="SSF47598">
    <property type="entry name" value="Ribbon-helix-helix"/>
    <property type="match status" value="1"/>
</dbReference>
<gene>
    <name evidence="2" type="ORF">QEH59_11900</name>
</gene>
<dbReference type="CDD" id="cd22231">
    <property type="entry name" value="RHH_NikR_HicB-like"/>
    <property type="match status" value="1"/>
</dbReference>
<feature type="domain" description="HicB-like antitoxin of toxin-antitoxin system" evidence="1">
    <location>
        <begin position="3"/>
        <end position="125"/>
    </location>
</feature>
<proteinExistence type="predicted"/>
<dbReference type="Pfam" id="PF15919">
    <property type="entry name" value="HicB_lk_antitox"/>
    <property type="match status" value="1"/>
</dbReference>
<dbReference type="EMBL" id="JARXIC010000018">
    <property type="protein sequence ID" value="MDQ8195132.1"/>
    <property type="molecule type" value="Genomic_DNA"/>
</dbReference>
<dbReference type="InterPro" id="IPR010985">
    <property type="entry name" value="Ribbon_hlx_hlx"/>
</dbReference>
<dbReference type="InterPro" id="IPR031807">
    <property type="entry name" value="HicB-like"/>
</dbReference>
<evidence type="ECO:0000313" key="3">
    <source>
        <dbReference type="Proteomes" id="UP001243717"/>
    </source>
</evidence>
<dbReference type="Gene3D" id="3.30.160.250">
    <property type="match status" value="1"/>
</dbReference>
<sequence>MNFPVIIHKDSDSDYGVTIPDLPGCFSAGSSYEDALANAREAIECHIEGMLEDGEALPQAKSIEHHKANELAQDAVFALVAVDLSKLSGKVKRVNITFPERLLSQVDHFAGSHGESRSGLLVNAALEYISSRSKSA</sequence>
<keyword evidence="3" id="KW-1185">Reference proteome</keyword>
<dbReference type="InterPro" id="IPR013321">
    <property type="entry name" value="Arc_rbn_hlx_hlx"/>
</dbReference>
<dbReference type="SUPFAM" id="SSF143100">
    <property type="entry name" value="TTHA1013/TTHA0281-like"/>
    <property type="match status" value="1"/>
</dbReference>
<comment type="caution">
    <text evidence="2">The sequence shown here is derived from an EMBL/GenBank/DDBJ whole genome shotgun (WGS) entry which is preliminary data.</text>
</comment>
<reference evidence="2 3" key="1">
    <citation type="submission" date="2023-04" db="EMBL/GenBank/DDBJ databases">
        <title>A novel bacteria isolated from coastal sediment.</title>
        <authorList>
            <person name="Liu X.-J."/>
            <person name="Du Z.-J."/>
        </authorList>
    </citation>
    <scope>NUCLEOTIDE SEQUENCE [LARGE SCALE GENOMIC DNA]</scope>
    <source>
        <strain evidence="2 3">SDUM461004</strain>
    </source>
</reference>
<dbReference type="PANTHER" id="PTHR34504:SF2">
    <property type="entry name" value="UPF0150 PROTEIN SSL0259"/>
    <property type="match status" value="1"/>
</dbReference>
<dbReference type="RefSeq" id="WP_308952029.1">
    <property type="nucleotide sequence ID" value="NZ_JARXIC010000018.1"/>
</dbReference>
<dbReference type="PANTHER" id="PTHR34504">
    <property type="entry name" value="ANTITOXIN HICB"/>
    <property type="match status" value="1"/>
</dbReference>
<organism evidence="2 3">
    <name type="scientific">Thalassobacterium sedimentorum</name>
    <dbReference type="NCBI Taxonomy" id="3041258"/>
    <lineage>
        <taxon>Bacteria</taxon>
        <taxon>Pseudomonadati</taxon>
        <taxon>Verrucomicrobiota</taxon>
        <taxon>Opitutia</taxon>
        <taxon>Puniceicoccales</taxon>
        <taxon>Coraliomargaritaceae</taxon>
        <taxon>Thalassobacterium</taxon>
    </lineage>
</organism>